<dbReference type="CDD" id="cd00093">
    <property type="entry name" value="HTH_XRE"/>
    <property type="match status" value="1"/>
</dbReference>
<feature type="domain" description="HTH cro/C1-type" evidence="1">
    <location>
        <begin position="52"/>
        <end position="106"/>
    </location>
</feature>
<evidence type="ECO:0000259" key="1">
    <source>
        <dbReference type="PROSITE" id="PS50943"/>
    </source>
</evidence>
<dbReference type="InterPro" id="IPR036286">
    <property type="entry name" value="LexA/Signal_pep-like_sf"/>
</dbReference>
<dbReference type="SMART" id="SM00530">
    <property type="entry name" value="HTH_XRE"/>
    <property type="match status" value="1"/>
</dbReference>
<dbReference type="PANTHER" id="PTHR33516">
    <property type="entry name" value="LEXA REPRESSOR"/>
    <property type="match status" value="1"/>
</dbReference>
<name>A0A2Z2H322_9GAMM</name>
<dbReference type="InterPro" id="IPR050077">
    <property type="entry name" value="LexA_repressor"/>
</dbReference>
<reference evidence="2 3" key="1">
    <citation type="journal article" date="2017" name="Int. J. Syst. Evol. Microbiol.">
        <title>Kushneria konosiri sp. nov., isolated from the Korean salt-fermented seafood Daemi-jeot.</title>
        <authorList>
            <person name="Yun J.H."/>
            <person name="Park S.K."/>
            <person name="Lee J.Y."/>
            <person name="Jung M.J."/>
            <person name="Bae J.W."/>
        </authorList>
    </citation>
    <scope>NUCLEOTIDE SEQUENCE [LARGE SCALE GENOMIC DNA]</scope>
    <source>
        <strain evidence="2 3">X49</strain>
    </source>
</reference>
<dbReference type="SUPFAM" id="SSF51306">
    <property type="entry name" value="LexA/Signal peptidase"/>
    <property type="match status" value="1"/>
</dbReference>
<dbReference type="InterPro" id="IPR039418">
    <property type="entry name" value="LexA-like"/>
</dbReference>
<dbReference type="PANTHER" id="PTHR33516:SF2">
    <property type="entry name" value="LEXA REPRESSOR-RELATED"/>
    <property type="match status" value="1"/>
</dbReference>
<dbReference type="Pfam" id="PF01381">
    <property type="entry name" value="HTH_3"/>
    <property type="match status" value="1"/>
</dbReference>
<dbReference type="AlphaFoldDB" id="A0A2Z2H322"/>
<keyword evidence="3" id="KW-1185">Reference proteome</keyword>
<dbReference type="Proteomes" id="UP000250025">
    <property type="component" value="Chromosome"/>
</dbReference>
<dbReference type="Gene3D" id="1.10.260.40">
    <property type="entry name" value="lambda repressor-like DNA-binding domains"/>
    <property type="match status" value="1"/>
</dbReference>
<evidence type="ECO:0000313" key="3">
    <source>
        <dbReference type="Proteomes" id="UP000250025"/>
    </source>
</evidence>
<dbReference type="CDD" id="cd06529">
    <property type="entry name" value="S24_LexA-like"/>
    <property type="match status" value="1"/>
</dbReference>
<dbReference type="EMBL" id="CP021323">
    <property type="protein sequence ID" value="ARS51524.1"/>
    <property type="molecule type" value="Genomic_DNA"/>
</dbReference>
<accession>A0A2Z2H322</accession>
<dbReference type="InterPro" id="IPR001387">
    <property type="entry name" value="Cro/C1-type_HTH"/>
</dbReference>
<dbReference type="Pfam" id="PF00717">
    <property type="entry name" value="Peptidase_S24"/>
    <property type="match status" value="1"/>
</dbReference>
<protein>
    <recommendedName>
        <fullName evidence="1">HTH cro/C1-type domain-containing protein</fullName>
    </recommendedName>
</protein>
<sequence>MLNLDPLSVSQTYSDTQVTLPLSCVSDSFNIATHDHSGKNGMSEEEKLGKRIAHARAEANMTQQALADAIKVSRPAIAQWEKGKTSPSAENLRNVSKATGMPLIYFFTGEAGQPVEVTKRIDGSVPVISWVQAGEWSDVTVNVGDFEMCPRPPNCGPSTFALRVQGESMIDSYQPGVLIFVDPDVEPVSGDDVVVLCEQHGNAEATFKRYLIEPGTGPILKVLNRNWHQQYMQLTSDCRVVGVVMAQMSMRRH</sequence>
<dbReference type="InterPro" id="IPR010982">
    <property type="entry name" value="Lambda_DNA-bd_dom_sf"/>
</dbReference>
<dbReference type="Gene3D" id="2.10.109.10">
    <property type="entry name" value="Umud Fragment, subunit A"/>
    <property type="match status" value="1"/>
</dbReference>
<proteinExistence type="predicted"/>
<dbReference type="PROSITE" id="PS50943">
    <property type="entry name" value="HTH_CROC1"/>
    <property type="match status" value="1"/>
</dbReference>
<gene>
    <name evidence="2" type="ORF">B9G99_00255</name>
</gene>
<dbReference type="InterPro" id="IPR015927">
    <property type="entry name" value="Peptidase_S24_S26A/B/C"/>
</dbReference>
<organism evidence="2 3">
    <name type="scientific">Kushneria konosiri</name>
    <dbReference type="NCBI Taxonomy" id="698828"/>
    <lineage>
        <taxon>Bacteria</taxon>
        <taxon>Pseudomonadati</taxon>
        <taxon>Pseudomonadota</taxon>
        <taxon>Gammaproteobacteria</taxon>
        <taxon>Oceanospirillales</taxon>
        <taxon>Halomonadaceae</taxon>
        <taxon>Kushneria</taxon>
    </lineage>
</organism>
<dbReference type="SUPFAM" id="SSF47413">
    <property type="entry name" value="lambda repressor-like DNA-binding domains"/>
    <property type="match status" value="1"/>
</dbReference>
<evidence type="ECO:0000313" key="2">
    <source>
        <dbReference type="EMBL" id="ARS51524.1"/>
    </source>
</evidence>
<dbReference type="GO" id="GO:0003677">
    <property type="term" value="F:DNA binding"/>
    <property type="evidence" value="ECO:0007669"/>
    <property type="project" value="InterPro"/>
</dbReference>
<dbReference type="KEGG" id="kus:B9G99_00255"/>